<proteinExistence type="predicted"/>
<comment type="caution">
    <text evidence="1">The sequence shown here is derived from an EMBL/GenBank/DDBJ whole genome shotgun (WGS) entry which is preliminary data.</text>
</comment>
<reference evidence="1 2" key="1">
    <citation type="submission" date="2019-10" db="EMBL/GenBank/DDBJ databases">
        <title>Draft genome sequence of Marinobacter hydrocarbonoclasticus NCT7M from the microbiome of the marine copepod.</title>
        <authorList>
            <person name="Nuttall R."/>
            <person name="Sharma G."/>
            <person name="Moisander P."/>
        </authorList>
    </citation>
    <scope>NUCLEOTIDE SEQUENCE [LARGE SCALE GENOMIC DNA]</scope>
    <source>
        <strain evidence="1 2">NCT7M</strain>
    </source>
</reference>
<evidence type="ECO:0000313" key="1">
    <source>
        <dbReference type="EMBL" id="KAE8546906.1"/>
    </source>
</evidence>
<dbReference type="Proteomes" id="UP000469950">
    <property type="component" value="Unassembled WGS sequence"/>
</dbReference>
<gene>
    <name evidence="1" type="ORF">F6453_0586</name>
</gene>
<evidence type="ECO:0000313" key="2">
    <source>
        <dbReference type="Proteomes" id="UP000469950"/>
    </source>
</evidence>
<protein>
    <submittedName>
        <fullName evidence="1">Uncharacterized protein</fullName>
    </submittedName>
</protein>
<dbReference type="EMBL" id="WBMP01000002">
    <property type="protein sequence ID" value="KAE8546906.1"/>
    <property type="molecule type" value="Genomic_DNA"/>
</dbReference>
<organism evidence="1 2">
    <name type="scientific">Marinobacter nauticus</name>
    <name type="common">Marinobacter hydrocarbonoclasticus</name>
    <name type="synonym">Marinobacter aquaeolei</name>
    <dbReference type="NCBI Taxonomy" id="2743"/>
    <lineage>
        <taxon>Bacteria</taxon>
        <taxon>Pseudomonadati</taxon>
        <taxon>Pseudomonadota</taxon>
        <taxon>Gammaproteobacteria</taxon>
        <taxon>Pseudomonadales</taxon>
        <taxon>Marinobacteraceae</taxon>
        <taxon>Marinobacter</taxon>
    </lineage>
</organism>
<name>A0A833N9U7_MARNT</name>
<dbReference type="AlphaFoldDB" id="A0A833N9U7"/>
<sequence>MPTVSGFLQAGQGRRLISASAPVIFKGAKEFRPIDKKTVQGLQLID</sequence>
<accession>A0A833N9U7</accession>